<dbReference type="PANTHER" id="PTHR34471">
    <property type="entry name" value="ARGININE REPRESSOR"/>
    <property type="match status" value="1"/>
</dbReference>
<dbReference type="Pfam" id="PF01316">
    <property type="entry name" value="Arg_repressor"/>
    <property type="match status" value="1"/>
</dbReference>
<keyword evidence="3 7" id="KW-0963">Cytoplasm</keyword>
<evidence type="ECO:0000256" key="5">
    <source>
        <dbReference type="ARBA" id="ARBA00023125"/>
    </source>
</evidence>
<gene>
    <name evidence="7" type="primary">argR</name>
    <name evidence="10" type="ORF">T233_01157</name>
</gene>
<evidence type="ECO:0000256" key="6">
    <source>
        <dbReference type="ARBA" id="ARBA00023163"/>
    </source>
</evidence>
<keyword evidence="4 7" id="KW-0805">Transcription regulation</keyword>
<dbReference type="Gene3D" id="3.30.1360.40">
    <property type="match status" value="1"/>
</dbReference>
<comment type="subcellular location">
    <subcellularLocation>
        <location evidence="1 7">Cytoplasm</location>
    </subcellularLocation>
</comment>
<name>V6Q3S0_9ENTE</name>
<sequence length="134" mass="14769">MLSYTARIKKALHLRDVQVTRATLARDISELGLVKEHGAEGEVKYGLYQEPKKTAKEIGTGKMVLQEVTDIKQAEFTLIIHTKLGSADMVAALLDEKNYPEVAGTLAGKDTLVIIAIDKEAATRLKNHILKELD</sequence>
<evidence type="ECO:0000256" key="1">
    <source>
        <dbReference type="ARBA" id="ARBA00004496"/>
    </source>
</evidence>
<dbReference type="InterPro" id="IPR036251">
    <property type="entry name" value="Arg_repress_C_sf"/>
</dbReference>
<dbReference type="InterPro" id="IPR001669">
    <property type="entry name" value="Arg_repress"/>
</dbReference>
<reference evidence="10 11" key="1">
    <citation type="journal article" date="2013" name="Genome Announc.">
        <title>High-Quality Draft Genome Sequence of Vagococcus lutrae Strain LBD1, Isolated from the Largemouth Bass Micropterus salmoides.</title>
        <authorList>
            <person name="Lebreton F."/>
            <person name="Valentino M.D."/>
            <person name="Duncan L.B."/>
            <person name="Zeng Q."/>
            <person name="Manson McGuire A."/>
            <person name="Earl A.M."/>
            <person name="Gilmore M.S."/>
        </authorList>
    </citation>
    <scope>NUCLEOTIDE SEQUENCE [LARGE SCALE GENOMIC DNA]</scope>
    <source>
        <strain evidence="10 11">LBD1</strain>
    </source>
</reference>
<dbReference type="GO" id="GO:0034618">
    <property type="term" value="F:arginine binding"/>
    <property type="evidence" value="ECO:0007669"/>
    <property type="project" value="InterPro"/>
</dbReference>
<dbReference type="Gene3D" id="1.10.10.10">
    <property type="entry name" value="Winged helix-like DNA-binding domain superfamily/Winged helix DNA-binding domain"/>
    <property type="match status" value="1"/>
</dbReference>
<dbReference type="EMBL" id="AYSH01000016">
    <property type="protein sequence ID" value="EST89764.1"/>
    <property type="molecule type" value="Genomic_DNA"/>
</dbReference>
<keyword evidence="7" id="KW-0678">Repressor</keyword>
<evidence type="ECO:0000313" key="10">
    <source>
        <dbReference type="EMBL" id="EST89764.1"/>
    </source>
</evidence>
<keyword evidence="5 7" id="KW-0238">DNA-binding</keyword>
<dbReference type="GO" id="GO:0051259">
    <property type="term" value="P:protein complex oligomerization"/>
    <property type="evidence" value="ECO:0007669"/>
    <property type="project" value="InterPro"/>
</dbReference>
<dbReference type="PRINTS" id="PR01467">
    <property type="entry name" value="ARGREPRESSOR"/>
</dbReference>
<dbReference type="InterPro" id="IPR036390">
    <property type="entry name" value="WH_DNA-bd_sf"/>
</dbReference>
<dbReference type="GO" id="GO:0005737">
    <property type="term" value="C:cytoplasm"/>
    <property type="evidence" value="ECO:0007669"/>
    <property type="project" value="UniProtKB-SubCell"/>
</dbReference>
<keyword evidence="7" id="KW-0055">Arginine biosynthesis</keyword>
<dbReference type="SUPFAM" id="SSF46785">
    <property type="entry name" value="Winged helix' DNA-binding domain"/>
    <property type="match status" value="1"/>
</dbReference>
<dbReference type="GO" id="GO:0003700">
    <property type="term" value="F:DNA-binding transcription factor activity"/>
    <property type="evidence" value="ECO:0007669"/>
    <property type="project" value="UniProtKB-UniRule"/>
</dbReference>
<dbReference type="PANTHER" id="PTHR34471:SF1">
    <property type="entry name" value="ARGININE REPRESSOR"/>
    <property type="match status" value="1"/>
</dbReference>
<dbReference type="Proteomes" id="UP000018126">
    <property type="component" value="Unassembled WGS sequence"/>
</dbReference>
<feature type="domain" description="Arginine repressor C-terminal" evidence="9">
    <location>
        <begin position="67"/>
        <end position="130"/>
    </location>
</feature>
<dbReference type="UniPathway" id="UPA00068"/>
<evidence type="ECO:0000256" key="4">
    <source>
        <dbReference type="ARBA" id="ARBA00023015"/>
    </source>
</evidence>
<comment type="pathway">
    <text evidence="7">Amino-acid biosynthesis; L-arginine biosynthesis [regulation].</text>
</comment>
<dbReference type="GO" id="GO:0003677">
    <property type="term" value="F:DNA binding"/>
    <property type="evidence" value="ECO:0007669"/>
    <property type="project" value="UniProtKB-KW"/>
</dbReference>
<dbReference type="RefSeq" id="WP_023606484.1">
    <property type="nucleotide sequence ID" value="NZ_AYSH01000016.1"/>
</dbReference>
<evidence type="ECO:0000256" key="2">
    <source>
        <dbReference type="ARBA" id="ARBA00008316"/>
    </source>
</evidence>
<dbReference type="InterPro" id="IPR020900">
    <property type="entry name" value="Arg_repress_DNA-bd"/>
</dbReference>
<evidence type="ECO:0000313" key="11">
    <source>
        <dbReference type="Proteomes" id="UP000018126"/>
    </source>
</evidence>
<comment type="caution">
    <text evidence="10">The sequence shown here is derived from an EMBL/GenBank/DDBJ whole genome shotgun (WGS) entry which is preliminary data.</text>
</comment>
<evidence type="ECO:0000256" key="7">
    <source>
        <dbReference type="HAMAP-Rule" id="MF_00173"/>
    </source>
</evidence>
<dbReference type="GO" id="GO:0006526">
    <property type="term" value="P:L-arginine biosynthetic process"/>
    <property type="evidence" value="ECO:0007669"/>
    <property type="project" value="UniProtKB-UniPathway"/>
</dbReference>
<dbReference type="eggNOG" id="COG1438">
    <property type="taxonomic scope" value="Bacteria"/>
</dbReference>
<accession>V6Q3S0</accession>
<comment type="function">
    <text evidence="7">Regulates arginine biosynthesis genes.</text>
</comment>
<dbReference type="InterPro" id="IPR020899">
    <property type="entry name" value="Arg_repress_C"/>
</dbReference>
<organism evidence="10 11">
    <name type="scientific">Vagococcus lutrae LBD1</name>
    <dbReference type="NCBI Taxonomy" id="1408226"/>
    <lineage>
        <taxon>Bacteria</taxon>
        <taxon>Bacillati</taxon>
        <taxon>Bacillota</taxon>
        <taxon>Bacilli</taxon>
        <taxon>Lactobacillales</taxon>
        <taxon>Enterococcaceae</taxon>
        <taxon>Vagococcus</taxon>
    </lineage>
</organism>
<keyword evidence="6 7" id="KW-0804">Transcription</keyword>
<dbReference type="Pfam" id="PF02863">
    <property type="entry name" value="Arg_repressor_C"/>
    <property type="match status" value="1"/>
</dbReference>
<dbReference type="SUPFAM" id="SSF55252">
    <property type="entry name" value="C-terminal domain of arginine repressor"/>
    <property type="match status" value="1"/>
</dbReference>
<proteinExistence type="inferred from homology"/>
<evidence type="ECO:0000259" key="8">
    <source>
        <dbReference type="Pfam" id="PF01316"/>
    </source>
</evidence>
<protein>
    <recommendedName>
        <fullName evidence="7">Arginine repressor</fullName>
    </recommendedName>
</protein>
<dbReference type="STRING" id="1408226.T233_01157"/>
<feature type="domain" description="Arginine repressor DNA-binding" evidence="8">
    <location>
        <begin position="8"/>
        <end position="51"/>
    </location>
</feature>
<dbReference type="InterPro" id="IPR036388">
    <property type="entry name" value="WH-like_DNA-bd_sf"/>
</dbReference>
<dbReference type="GO" id="GO:1900079">
    <property type="term" value="P:regulation of arginine biosynthetic process"/>
    <property type="evidence" value="ECO:0007669"/>
    <property type="project" value="UniProtKB-UniRule"/>
</dbReference>
<evidence type="ECO:0000256" key="3">
    <source>
        <dbReference type="ARBA" id="ARBA00022490"/>
    </source>
</evidence>
<evidence type="ECO:0000259" key="9">
    <source>
        <dbReference type="Pfam" id="PF02863"/>
    </source>
</evidence>
<dbReference type="HAMAP" id="MF_00173">
    <property type="entry name" value="Arg_repressor"/>
    <property type="match status" value="1"/>
</dbReference>
<keyword evidence="11" id="KW-1185">Reference proteome</keyword>
<comment type="similarity">
    <text evidence="2 7">Belongs to the ArgR family.</text>
</comment>
<dbReference type="AlphaFoldDB" id="V6Q3S0"/>
<keyword evidence="7" id="KW-0028">Amino-acid biosynthesis</keyword>